<dbReference type="PANTHER" id="PTHR42831:SF1">
    <property type="entry name" value="FE-S PROTEIN MATURATION AUXILIARY FACTOR YITW"/>
    <property type="match status" value="1"/>
</dbReference>
<dbReference type="InterPro" id="IPR034904">
    <property type="entry name" value="FSCA_dom_sf"/>
</dbReference>
<dbReference type="Proteomes" id="UP000229600">
    <property type="component" value="Unassembled WGS sequence"/>
</dbReference>
<accession>A0A2H0N5D5</accession>
<dbReference type="Gene3D" id="3.30.300.130">
    <property type="entry name" value="Fe-S cluster assembly (FSCA)"/>
    <property type="match status" value="1"/>
</dbReference>
<dbReference type="SUPFAM" id="SSF117916">
    <property type="entry name" value="Fe-S cluster assembly (FSCA) domain-like"/>
    <property type="match status" value="1"/>
</dbReference>
<reference evidence="2 3" key="1">
    <citation type="submission" date="2017-09" db="EMBL/GenBank/DDBJ databases">
        <title>Depth-based differentiation of microbial function through sediment-hosted aquifers and enrichment of novel symbionts in the deep terrestrial subsurface.</title>
        <authorList>
            <person name="Probst A.J."/>
            <person name="Ladd B."/>
            <person name="Jarett J.K."/>
            <person name="Geller-Mcgrath D.E."/>
            <person name="Sieber C.M."/>
            <person name="Emerson J.B."/>
            <person name="Anantharaman K."/>
            <person name="Thomas B.C."/>
            <person name="Malmstrom R."/>
            <person name="Stieglmeier M."/>
            <person name="Klingl A."/>
            <person name="Woyke T."/>
            <person name="Ryan C.M."/>
            <person name="Banfield J.F."/>
        </authorList>
    </citation>
    <scope>NUCLEOTIDE SEQUENCE [LARGE SCALE GENOMIC DNA]</scope>
    <source>
        <strain evidence="2">CG11_big_fil_rev_8_21_14_0_20_39_34</strain>
    </source>
</reference>
<proteinExistence type="predicted"/>
<dbReference type="EMBL" id="PCWN01000007">
    <property type="protein sequence ID" value="PIR04114.1"/>
    <property type="molecule type" value="Genomic_DNA"/>
</dbReference>
<dbReference type="InterPro" id="IPR052339">
    <property type="entry name" value="Fe-S_Maturation_MIP18"/>
</dbReference>
<dbReference type="AlphaFoldDB" id="A0A2H0N5D5"/>
<protein>
    <submittedName>
        <fullName evidence="2">Aromatic ring hydroxylase</fullName>
    </submittedName>
</protein>
<evidence type="ECO:0000313" key="2">
    <source>
        <dbReference type="EMBL" id="PIR04114.1"/>
    </source>
</evidence>
<dbReference type="PANTHER" id="PTHR42831">
    <property type="entry name" value="FE-S PROTEIN MATURATION AUXILIARY FACTOR YITW"/>
    <property type="match status" value="1"/>
</dbReference>
<dbReference type="InterPro" id="IPR002744">
    <property type="entry name" value="MIP18-like"/>
</dbReference>
<gene>
    <name evidence="2" type="ORF">COV59_02935</name>
</gene>
<evidence type="ECO:0000259" key="1">
    <source>
        <dbReference type="Pfam" id="PF01883"/>
    </source>
</evidence>
<dbReference type="Pfam" id="PF01883">
    <property type="entry name" value="FeS_assembly_P"/>
    <property type="match status" value="1"/>
</dbReference>
<sequence length="96" mass="10975">MSKEKILESLKSIEDPEIGLDIVTLGLIYEVEIQSKDHVHLLITFTSPMCPFGPQLIGQIEDKVRELGYRYPEVEVTFDPPWSAPEDLREIMGFVI</sequence>
<feature type="domain" description="MIP18 family-like" evidence="1">
    <location>
        <begin position="3"/>
        <end position="68"/>
    </location>
</feature>
<organism evidence="2 3">
    <name type="scientific">Candidatus Magasanikbacteria bacterium CG11_big_fil_rev_8_21_14_0_20_39_34</name>
    <dbReference type="NCBI Taxonomy" id="1974653"/>
    <lineage>
        <taxon>Bacteria</taxon>
        <taxon>Candidatus Magasanikiibacteriota</taxon>
    </lineage>
</organism>
<comment type="caution">
    <text evidence="2">The sequence shown here is derived from an EMBL/GenBank/DDBJ whole genome shotgun (WGS) entry which is preliminary data.</text>
</comment>
<evidence type="ECO:0000313" key="3">
    <source>
        <dbReference type="Proteomes" id="UP000229600"/>
    </source>
</evidence>
<name>A0A2H0N5D5_9BACT</name>